<sequence length="118" mass="14157">ELLDEEAIIRCKEWVRKKVKLEKKVTGKKEKEIIKVIKENKQWNSKELVACFQEDMKAFKKHVFNIQQQYKAYRTCIDNLDENEAVVQIDFRENCNCKLSEEDQSHHFGDSRNQVSYM</sequence>
<proteinExistence type="predicted"/>
<protein>
    <submittedName>
        <fullName evidence="1">Uncharacterized protein</fullName>
    </submittedName>
</protein>
<dbReference type="PANTHER" id="PTHR46601:SF1">
    <property type="entry name" value="ADF-H DOMAIN-CONTAINING PROTEIN"/>
    <property type="match status" value="1"/>
</dbReference>
<dbReference type="AlphaFoldDB" id="A0A4Y2TIK5"/>
<comment type="caution">
    <text evidence="1">The sequence shown here is derived from an EMBL/GenBank/DDBJ whole genome shotgun (WGS) entry which is preliminary data.</text>
</comment>
<keyword evidence="2" id="KW-1185">Reference proteome</keyword>
<organism evidence="1 2">
    <name type="scientific">Araneus ventricosus</name>
    <name type="common">Orbweaver spider</name>
    <name type="synonym">Epeira ventricosa</name>
    <dbReference type="NCBI Taxonomy" id="182803"/>
    <lineage>
        <taxon>Eukaryota</taxon>
        <taxon>Metazoa</taxon>
        <taxon>Ecdysozoa</taxon>
        <taxon>Arthropoda</taxon>
        <taxon>Chelicerata</taxon>
        <taxon>Arachnida</taxon>
        <taxon>Araneae</taxon>
        <taxon>Araneomorphae</taxon>
        <taxon>Entelegynae</taxon>
        <taxon>Araneoidea</taxon>
        <taxon>Araneidae</taxon>
        <taxon>Araneus</taxon>
    </lineage>
</organism>
<feature type="non-terminal residue" evidence="1">
    <location>
        <position position="1"/>
    </location>
</feature>
<dbReference type="OrthoDB" id="8023278at2759"/>
<gene>
    <name evidence="1" type="ORF">AVEN_226791_1</name>
</gene>
<evidence type="ECO:0000313" key="2">
    <source>
        <dbReference type="Proteomes" id="UP000499080"/>
    </source>
</evidence>
<name>A0A4Y2TIK5_ARAVE</name>
<dbReference type="EMBL" id="BGPR01028027">
    <property type="protein sequence ID" value="GBN98945.1"/>
    <property type="molecule type" value="Genomic_DNA"/>
</dbReference>
<evidence type="ECO:0000313" key="1">
    <source>
        <dbReference type="EMBL" id="GBN98945.1"/>
    </source>
</evidence>
<accession>A0A4Y2TIK5</accession>
<reference evidence="1 2" key="1">
    <citation type="journal article" date="2019" name="Sci. Rep.">
        <title>Orb-weaving spider Araneus ventricosus genome elucidates the spidroin gene catalogue.</title>
        <authorList>
            <person name="Kono N."/>
            <person name="Nakamura H."/>
            <person name="Ohtoshi R."/>
            <person name="Moran D.A.P."/>
            <person name="Shinohara A."/>
            <person name="Yoshida Y."/>
            <person name="Fujiwara M."/>
            <person name="Mori M."/>
            <person name="Tomita M."/>
            <person name="Arakawa K."/>
        </authorList>
    </citation>
    <scope>NUCLEOTIDE SEQUENCE [LARGE SCALE GENOMIC DNA]</scope>
</reference>
<dbReference type="Proteomes" id="UP000499080">
    <property type="component" value="Unassembled WGS sequence"/>
</dbReference>
<dbReference type="PANTHER" id="PTHR46601">
    <property type="entry name" value="ULP_PROTEASE DOMAIN-CONTAINING PROTEIN"/>
    <property type="match status" value="1"/>
</dbReference>